<evidence type="ECO:0000256" key="1">
    <source>
        <dbReference type="SAM" id="MobiDB-lite"/>
    </source>
</evidence>
<protein>
    <recommendedName>
        <fullName evidence="4">YwdI family protein</fullName>
    </recommendedName>
</protein>
<dbReference type="OrthoDB" id="2418541at2"/>
<dbReference type="AlphaFoldDB" id="A0A380G9A9"/>
<feature type="region of interest" description="Disordered" evidence="1">
    <location>
        <begin position="44"/>
        <end position="111"/>
    </location>
</feature>
<dbReference type="Pfam" id="PF17261">
    <property type="entry name" value="DUF5327"/>
    <property type="match status" value="1"/>
</dbReference>
<reference evidence="2 3" key="1">
    <citation type="submission" date="2018-06" db="EMBL/GenBank/DDBJ databases">
        <authorList>
            <consortium name="Pathogen Informatics"/>
            <person name="Doyle S."/>
        </authorList>
    </citation>
    <scope>NUCLEOTIDE SEQUENCE [LARGE SCALE GENOMIC DNA]</scope>
    <source>
        <strain evidence="3">NCTC 11048</strain>
    </source>
</reference>
<keyword evidence="3" id="KW-1185">Reference proteome</keyword>
<dbReference type="RefSeq" id="WP_019168993.1">
    <property type="nucleotide sequence ID" value="NZ_CAIB01000204.1"/>
</dbReference>
<feature type="compositionally biased region" description="Low complexity" evidence="1">
    <location>
        <begin position="82"/>
        <end position="92"/>
    </location>
</feature>
<evidence type="ECO:0008006" key="4">
    <source>
        <dbReference type="Google" id="ProtNLM"/>
    </source>
</evidence>
<organism evidence="2 3">
    <name type="scientific">Staphylococcus intermedius NCTC 11048</name>
    <dbReference type="NCBI Taxonomy" id="1141106"/>
    <lineage>
        <taxon>Bacteria</taxon>
        <taxon>Bacillati</taxon>
        <taxon>Bacillota</taxon>
        <taxon>Bacilli</taxon>
        <taxon>Bacillales</taxon>
        <taxon>Staphylococcaceae</taxon>
        <taxon>Staphylococcus</taxon>
        <taxon>Staphylococcus intermedius group</taxon>
    </lineage>
</organism>
<dbReference type="Proteomes" id="UP000255549">
    <property type="component" value="Unassembled WGS sequence"/>
</dbReference>
<evidence type="ECO:0000313" key="2">
    <source>
        <dbReference type="EMBL" id="SUM47729.1"/>
    </source>
</evidence>
<dbReference type="EMBL" id="UHDP01000003">
    <property type="protein sequence ID" value="SUM47729.1"/>
    <property type="molecule type" value="Genomic_DNA"/>
</dbReference>
<sequence length="111" mass="11941">MNKDKLIQLLEHELVQADAATSDAAFEKHMYAIHALTALYTGQEVSNDGSTSSRSTSPVTPKRQAATQVTDEEIRLMGGKVSSSSSTAQTTSDQRMVTDDEIGNGASIFDF</sequence>
<gene>
    <name evidence="2" type="ORF">NCTC11048_02814</name>
</gene>
<dbReference type="InterPro" id="IPR035218">
    <property type="entry name" value="DUF5327"/>
</dbReference>
<proteinExistence type="predicted"/>
<name>A0A380G9A9_STAIN</name>
<accession>A0A380G9A9</accession>
<dbReference type="STRING" id="1141106.GCA_000308095_00777"/>
<evidence type="ECO:0000313" key="3">
    <source>
        <dbReference type="Proteomes" id="UP000255549"/>
    </source>
</evidence>